<dbReference type="EMBL" id="CAJPIJ010000192">
    <property type="protein sequence ID" value="CAG2009696.1"/>
    <property type="molecule type" value="Genomic_DNA"/>
</dbReference>
<accession>A0A4U9FBA7</accession>
<proteinExistence type="inferred from homology"/>
<dbReference type="Pfam" id="PF00838">
    <property type="entry name" value="TCTP"/>
    <property type="match status" value="2"/>
</dbReference>
<feature type="domain" description="TCTP" evidence="3">
    <location>
        <begin position="1"/>
        <end position="154"/>
    </location>
</feature>
<dbReference type="PROSITE" id="PS51797">
    <property type="entry name" value="TCTP_3"/>
    <property type="match status" value="1"/>
</dbReference>
<dbReference type="Proteomes" id="UP000746612">
    <property type="component" value="Unassembled WGS sequence"/>
</dbReference>
<dbReference type="Gene3D" id="2.170.150.10">
    <property type="entry name" value="Metal Binding Protein, Guanine Nucleotide Exchange Factor, Chain A"/>
    <property type="match status" value="1"/>
</dbReference>
<dbReference type="GO" id="GO:0005509">
    <property type="term" value="F:calcium ion binding"/>
    <property type="evidence" value="ECO:0007669"/>
    <property type="project" value="TreeGrafter"/>
</dbReference>
<dbReference type="AlphaFoldDB" id="A0A4U9FBA7"/>
<reference evidence="4" key="2">
    <citation type="submission" date="2021-03" db="EMBL/GenBank/DDBJ databases">
        <authorList>
            <person name="Alouane T."/>
            <person name="Langin T."/>
            <person name="Bonhomme L."/>
        </authorList>
    </citation>
    <scope>NUCLEOTIDE SEQUENCE</scope>
    <source>
        <strain evidence="4">MDC_Fg202</strain>
    </source>
</reference>
<evidence type="ECO:0000256" key="1">
    <source>
        <dbReference type="ARBA" id="ARBA00014759"/>
    </source>
</evidence>
<dbReference type="PRINTS" id="PR01653">
    <property type="entry name" value="TCTPROTEIN"/>
</dbReference>
<protein>
    <recommendedName>
        <fullName evidence="1">Translationally-controlled tumor protein homolog</fullName>
    </recommendedName>
</protein>
<dbReference type="SUPFAM" id="SSF51316">
    <property type="entry name" value="Mss4-like"/>
    <property type="match status" value="1"/>
</dbReference>
<gene>
    <name evidence="5" type="ORF">FUG_LOCUS230184</name>
    <name evidence="4" type="ORF">MDCFG202_LOCUS587564</name>
</gene>
<dbReference type="InterPro" id="IPR011057">
    <property type="entry name" value="Mss4-like_sf"/>
</dbReference>
<dbReference type="InterPro" id="IPR018103">
    <property type="entry name" value="Translation_control_tumour_CS"/>
</dbReference>
<name>A0A4U9FBA7_GIBZA</name>
<evidence type="ECO:0000256" key="2">
    <source>
        <dbReference type="PROSITE-ProRule" id="PRU01133"/>
    </source>
</evidence>
<evidence type="ECO:0000313" key="6">
    <source>
        <dbReference type="Proteomes" id="UP000746612"/>
    </source>
</evidence>
<dbReference type="InterPro" id="IPR018105">
    <property type="entry name" value="Translational_control_tumour_p"/>
</dbReference>
<evidence type="ECO:0000313" key="5">
    <source>
        <dbReference type="EMBL" id="VIO56808.1"/>
    </source>
</evidence>
<dbReference type="InterPro" id="IPR034737">
    <property type="entry name" value="TCTP"/>
</dbReference>
<dbReference type="PANTHER" id="PTHR11991:SF0">
    <property type="entry name" value="TRANSLATIONALLY-CONTROLLED TUMOR PROTEIN"/>
    <property type="match status" value="1"/>
</dbReference>
<dbReference type="InterPro" id="IPR011323">
    <property type="entry name" value="Mss4/transl-control_tumour"/>
</dbReference>
<sequence>MIIYKDFITGDEIMSDSYDMKEVNDVVIEVDCDAINPDSVAVDDEPDVNNVIYSFRLQPTKYDKKNYVFYLKCYLRAVKNRLKEIGKDPEYVANFEKSAQDFLKTKLLPNFDDWEFFTGESMDSDGMVAIMGYREDGTTPYFMFWKDGLKEMRI</sequence>
<organism evidence="4 6">
    <name type="scientific">Gibberella zeae</name>
    <name type="common">Wheat head blight fungus</name>
    <name type="synonym">Fusarium graminearum</name>
    <dbReference type="NCBI Taxonomy" id="5518"/>
    <lineage>
        <taxon>Eukaryota</taxon>
        <taxon>Fungi</taxon>
        <taxon>Dikarya</taxon>
        <taxon>Ascomycota</taxon>
        <taxon>Pezizomycotina</taxon>
        <taxon>Sordariomycetes</taxon>
        <taxon>Hypocreomycetidae</taxon>
        <taxon>Hypocreales</taxon>
        <taxon>Nectriaceae</taxon>
        <taxon>Fusarium</taxon>
    </lineage>
</organism>
<dbReference type="PROSITE" id="PS01003">
    <property type="entry name" value="TCTP_2"/>
    <property type="match status" value="1"/>
</dbReference>
<evidence type="ECO:0000313" key="4">
    <source>
        <dbReference type="EMBL" id="CAG2009696.1"/>
    </source>
</evidence>
<evidence type="ECO:0000259" key="3">
    <source>
        <dbReference type="PROSITE" id="PS51797"/>
    </source>
</evidence>
<dbReference type="EMBL" id="CAAKMV010000126">
    <property type="protein sequence ID" value="VIO56808.1"/>
    <property type="molecule type" value="Genomic_DNA"/>
</dbReference>
<comment type="similarity">
    <text evidence="2">Belongs to the TCTP family.</text>
</comment>
<reference evidence="5" key="1">
    <citation type="submission" date="2019-04" db="EMBL/GenBank/DDBJ databases">
        <authorList>
            <person name="Melise S."/>
            <person name="Noan J."/>
            <person name="Okalmin O."/>
        </authorList>
    </citation>
    <scope>NUCLEOTIDE SEQUENCE</scope>
    <source>
        <strain evidence="5">FN9</strain>
    </source>
</reference>
<dbReference type="GO" id="GO:0005737">
    <property type="term" value="C:cytoplasm"/>
    <property type="evidence" value="ECO:0007669"/>
    <property type="project" value="TreeGrafter"/>
</dbReference>
<dbReference type="PANTHER" id="PTHR11991">
    <property type="entry name" value="TRANSLATIONALLY CONTROLLED TUMOR PROTEIN-RELATED"/>
    <property type="match status" value="1"/>
</dbReference>